<evidence type="ECO:0000256" key="4">
    <source>
        <dbReference type="ARBA" id="ARBA00048267"/>
    </source>
</evidence>
<keyword evidence="11" id="KW-1185">Reference proteome</keyword>
<reference evidence="10 11" key="1">
    <citation type="submission" date="2019-07" db="EMBL/GenBank/DDBJ databases">
        <title>Whole genome shotgun sequence of Deinococcus cellulosilyticus NBRC 106333.</title>
        <authorList>
            <person name="Hosoyama A."/>
            <person name="Uohara A."/>
            <person name="Ohji S."/>
            <person name="Ichikawa N."/>
        </authorList>
    </citation>
    <scope>NUCLEOTIDE SEQUENCE [LARGE SCALE GENOMIC DNA]</scope>
    <source>
        <strain evidence="10 11">NBRC 106333</strain>
    </source>
</reference>
<evidence type="ECO:0000256" key="6">
    <source>
        <dbReference type="PROSITE-ProRule" id="PRU00050"/>
    </source>
</evidence>
<feature type="modified residue" description="4-aspartylphosphate" evidence="5 7">
    <location>
        <position position="56"/>
    </location>
</feature>
<dbReference type="Gene3D" id="3.40.50.180">
    <property type="entry name" value="Methylesterase CheB, C-terminal domain"/>
    <property type="match status" value="1"/>
</dbReference>
<dbReference type="CDD" id="cd17541">
    <property type="entry name" value="REC_CheB-like"/>
    <property type="match status" value="1"/>
</dbReference>
<dbReference type="Pfam" id="PF01339">
    <property type="entry name" value="CheB_methylest"/>
    <property type="match status" value="1"/>
</dbReference>
<evidence type="ECO:0000313" key="10">
    <source>
        <dbReference type="EMBL" id="GEM44385.1"/>
    </source>
</evidence>
<dbReference type="AlphaFoldDB" id="A0A511MUV5"/>
<keyword evidence="5 7" id="KW-0597">Phosphoprotein</keyword>
<dbReference type="PANTHER" id="PTHR42872:SF6">
    <property type="entry name" value="PROTEIN-GLUTAMATE METHYLESTERASE_PROTEIN-GLUTAMINE GLUTAMINASE"/>
    <property type="match status" value="1"/>
</dbReference>
<dbReference type="HAMAP" id="MF_00099">
    <property type="entry name" value="CheB_chemtxs"/>
    <property type="match status" value="1"/>
</dbReference>
<dbReference type="PROSITE" id="PS50122">
    <property type="entry name" value="CHEB"/>
    <property type="match status" value="1"/>
</dbReference>
<dbReference type="Pfam" id="PF00072">
    <property type="entry name" value="Response_reg"/>
    <property type="match status" value="1"/>
</dbReference>
<feature type="active site" evidence="5 6">
    <location>
        <position position="184"/>
    </location>
</feature>
<dbReference type="Proteomes" id="UP000321306">
    <property type="component" value="Unassembled WGS sequence"/>
</dbReference>
<evidence type="ECO:0000256" key="2">
    <source>
        <dbReference type="ARBA" id="ARBA00022500"/>
    </source>
</evidence>
<name>A0A511MUV5_DEIC1</name>
<dbReference type="SUPFAM" id="SSF52738">
    <property type="entry name" value="Methylesterase CheB, C-terminal domain"/>
    <property type="match status" value="1"/>
</dbReference>
<evidence type="ECO:0000259" key="8">
    <source>
        <dbReference type="PROSITE" id="PS50110"/>
    </source>
</evidence>
<dbReference type="PROSITE" id="PS50110">
    <property type="entry name" value="RESPONSE_REGULATORY"/>
    <property type="match status" value="1"/>
</dbReference>
<evidence type="ECO:0000313" key="11">
    <source>
        <dbReference type="Proteomes" id="UP000321306"/>
    </source>
</evidence>
<feature type="active site" evidence="5 6">
    <location>
        <position position="157"/>
    </location>
</feature>
<comment type="function">
    <text evidence="5">Involved in chemotaxis. Part of a chemotaxis signal transduction system that modulates chemotaxis in response to various stimuli. Catalyzes the demethylation of specific methylglutamate residues introduced into the chemoreceptors (methyl-accepting chemotaxis proteins or MCP) by CheR. Also mediates the irreversible deamidation of specific glutamine residues to glutamic acid.</text>
</comment>
<comment type="PTM">
    <text evidence="5">Phosphorylated by CheA. Phosphorylation of the N-terminal regulatory domain activates the methylesterase activity.</text>
</comment>
<dbReference type="PIRSF" id="PIRSF000876">
    <property type="entry name" value="RR_chemtxs_CheB"/>
    <property type="match status" value="1"/>
</dbReference>
<dbReference type="EC" id="3.5.1.44" evidence="5"/>
<dbReference type="GO" id="GO:0005737">
    <property type="term" value="C:cytoplasm"/>
    <property type="evidence" value="ECO:0007669"/>
    <property type="project" value="UniProtKB-SubCell"/>
</dbReference>
<dbReference type="OrthoDB" id="9793421at2"/>
<keyword evidence="1 5" id="KW-0963">Cytoplasm</keyword>
<dbReference type="InterPro" id="IPR008248">
    <property type="entry name" value="CheB-like"/>
</dbReference>
<dbReference type="GO" id="GO:0006935">
    <property type="term" value="P:chemotaxis"/>
    <property type="evidence" value="ECO:0007669"/>
    <property type="project" value="UniProtKB-UniRule"/>
</dbReference>
<comment type="similarity">
    <text evidence="5">Belongs to the CheB family.</text>
</comment>
<protein>
    <recommendedName>
        <fullName evidence="5">Protein-glutamate methylesterase/protein-glutamine glutaminase</fullName>
        <ecNumber evidence="5">3.1.1.61</ecNumber>
        <ecNumber evidence="5">3.5.1.44</ecNumber>
    </recommendedName>
</protein>
<dbReference type="EC" id="3.1.1.61" evidence="5"/>
<feature type="domain" description="CheB-type methylesterase" evidence="9">
    <location>
        <begin position="148"/>
        <end position="337"/>
    </location>
</feature>
<gene>
    <name evidence="5 10" type="primary">cheB</name>
    <name evidence="10" type="ORF">DC3_00200</name>
</gene>
<evidence type="ECO:0000256" key="7">
    <source>
        <dbReference type="PROSITE-ProRule" id="PRU00169"/>
    </source>
</evidence>
<evidence type="ECO:0000256" key="3">
    <source>
        <dbReference type="ARBA" id="ARBA00022801"/>
    </source>
</evidence>
<comment type="catalytic activity">
    <reaction evidence="5">
        <text>L-glutaminyl-[protein] + H2O = L-glutamyl-[protein] + NH4(+)</text>
        <dbReference type="Rhea" id="RHEA:16441"/>
        <dbReference type="Rhea" id="RHEA-COMP:10207"/>
        <dbReference type="Rhea" id="RHEA-COMP:10208"/>
        <dbReference type="ChEBI" id="CHEBI:15377"/>
        <dbReference type="ChEBI" id="CHEBI:28938"/>
        <dbReference type="ChEBI" id="CHEBI:29973"/>
        <dbReference type="ChEBI" id="CHEBI:30011"/>
        <dbReference type="EC" id="3.5.1.44"/>
    </reaction>
</comment>
<dbReference type="EMBL" id="BJXB01000001">
    <property type="protein sequence ID" value="GEM44385.1"/>
    <property type="molecule type" value="Genomic_DNA"/>
</dbReference>
<evidence type="ECO:0000259" key="9">
    <source>
        <dbReference type="PROSITE" id="PS50122"/>
    </source>
</evidence>
<comment type="domain">
    <text evidence="5">Contains a C-terminal catalytic domain, and an N-terminal region which modulates catalytic activity.</text>
</comment>
<feature type="active site" evidence="5 6">
    <location>
        <position position="279"/>
    </location>
</feature>
<dbReference type="InterPro" id="IPR011006">
    <property type="entry name" value="CheY-like_superfamily"/>
</dbReference>
<evidence type="ECO:0000256" key="1">
    <source>
        <dbReference type="ARBA" id="ARBA00022490"/>
    </source>
</evidence>
<proteinExistence type="inferred from homology"/>
<comment type="catalytic activity">
    <reaction evidence="4 5">
        <text>[protein]-L-glutamate 5-O-methyl ester + H2O = L-glutamyl-[protein] + methanol + H(+)</text>
        <dbReference type="Rhea" id="RHEA:23236"/>
        <dbReference type="Rhea" id="RHEA-COMP:10208"/>
        <dbReference type="Rhea" id="RHEA-COMP:10311"/>
        <dbReference type="ChEBI" id="CHEBI:15377"/>
        <dbReference type="ChEBI" id="CHEBI:15378"/>
        <dbReference type="ChEBI" id="CHEBI:17790"/>
        <dbReference type="ChEBI" id="CHEBI:29973"/>
        <dbReference type="ChEBI" id="CHEBI:82795"/>
        <dbReference type="EC" id="3.1.1.61"/>
    </reaction>
</comment>
<evidence type="ECO:0000256" key="5">
    <source>
        <dbReference type="HAMAP-Rule" id="MF_00099"/>
    </source>
</evidence>
<dbReference type="NCBIfam" id="NF001965">
    <property type="entry name" value="PRK00742.1"/>
    <property type="match status" value="1"/>
</dbReference>
<organism evidence="10 11">
    <name type="scientific">Deinococcus cellulosilyticus (strain DSM 18568 / NBRC 106333 / KACC 11606 / 5516J-15)</name>
    <dbReference type="NCBI Taxonomy" id="1223518"/>
    <lineage>
        <taxon>Bacteria</taxon>
        <taxon>Thermotogati</taxon>
        <taxon>Deinococcota</taxon>
        <taxon>Deinococci</taxon>
        <taxon>Deinococcales</taxon>
        <taxon>Deinococcaceae</taxon>
        <taxon>Deinococcus</taxon>
    </lineage>
</organism>
<dbReference type="InterPro" id="IPR035909">
    <property type="entry name" value="CheB_C"/>
</dbReference>
<keyword evidence="2 5" id="KW-0145">Chemotaxis</keyword>
<dbReference type="Gene3D" id="3.40.50.2300">
    <property type="match status" value="1"/>
</dbReference>
<dbReference type="InterPro" id="IPR001789">
    <property type="entry name" value="Sig_transdc_resp-reg_receiver"/>
</dbReference>
<comment type="subcellular location">
    <subcellularLocation>
        <location evidence="5">Cytoplasm</location>
    </subcellularLocation>
</comment>
<dbReference type="GO" id="GO:0008984">
    <property type="term" value="F:protein-glutamate methylesterase activity"/>
    <property type="evidence" value="ECO:0007669"/>
    <property type="project" value="UniProtKB-UniRule"/>
</dbReference>
<dbReference type="SMART" id="SM00448">
    <property type="entry name" value="REC"/>
    <property type="match status" value="1"/>
</dbReference>
<dbReference type="SUPFAM" id="SSF52172">
    <property type="entry name" value="CheY-like"/>
    <property type="match status" value="1"/>
</dbReference>
<dbReference type="PANTHER" id="PTHR42872">
    <property type="entry name" value="PROTEIN-GLUTAMATE METHYLESTERASE/PROTEIN-GLUTAMINE GLUTAMINASE"/>
    <property type="match status" value="1"/>
</dbReference>
<dbReference type="GO" id="GO:0000156">
    <property type="term" value="F:phosphorelay response regulator activity"/>
    <property type="evidence" value="ECO:0007669"/>
    <property type="project" value="InterPro"/>
</dbReference>
<sequence>MKTVKVLLVDDSPVQLALLRSWIEQDPAMKVVGVAASGLEAVQLTAELKPDVIALDLFMPEMDGFKVTERIMQEHPTPILLLTVSEQHATLSKDAHHSGAITVMLKPTPDDAQNIQKFRETLKVVAKIKMVRRHTVKPIAPQSKVSFPYQAVLIAASTGGPPILQTILSQLPEHFPLPVVIVQHIAQGFEMSLINWLQTSCLLPIHLAREGMELKKGVYLAPSGTHLELLHKHGKVVLHLSHHAPVRGHRPSANMLFDSATRLLGGNLIAIQLTGMGEDGASGLKAIRDAGGFTIAQDEKSSTVFGMPQAAIKLGAAQHVLSPEEIPRKLKEILGLQP</sequence>
<keyword evidence="3 5" id="KW-0378">Hydrolase</keyword>
<accession>A0A511MUV5</accession>
<dbReference type="InterPro" id="IPR000673">
    <property type="entry name" value="Sig_transdc_resp-reg_Me-estase"/>
</dbReference>
<dbReference type="CDD" id="cd16432">
    <property type="entry name" value="CheB_Rec"/>
    <property type="match status" value="1"/>
</dbReference>
<feature type="domain" description="Response regulatory" evidence="8">
    <location>
        <begin position="5"/>
        <end position="121"/>
    </location>
</feature>
<dbReference type="GO" id="GO:0050568">
    <property type="term" value="F:protein-glutamine glutaminase activity"/>
    <property type="evidence" value="ECO:0007669"/>
    <property type="project" value="UniProtKB-UniRule"/>
</dbReference>
<comment type="caution">
    <text evidence="10">The sequence shown here is derived from an EMBL/GenBank/DDBJ whole genome shotgun (WGS) entry which is preliminary data.</text>
</comment>